<sequence length="346" mass="37631">MSTGATSPLRIGLLGTGFIGTRVGDQLHGHPGATVTAVTDVDGAALSSAGDTFGVPGERRYTDYRTMFAEAPLDAVVVGTPHTLHYEQIVDALDADLHVLCDKPLTTDLGDALDVRDRVEASDRTLMVGYQRHLNPAFVAARERWAERDPRWLTAEVTQDWVDRFEGTWRLDPDLSGGGYLYDTGSHLLDALLWTTGLTPTAVSARMSFVDDERRVDERADLTIRFAEGATASVSTFGAAPCTREHIHGWDDDGALYLSGREWEPRDLLEIDAESGEHRPFVDHSAVRDKGEAFVAAVRGERPPPATVQDGVRVTAVTEAAYESAREDGAWVDVDADLAVGTRTGR</sequence>
<dbReference type="Proteomes" id="UP001596406">
    <property type="component" value="Unassembled WGS sequence"/>
</dbReference>
<dbReference type="PANTHER" id="PTHR43818">
    <property type="entry name" value="BCDNA.GH03377"/>
    <property type="match status" value="1"/>
</dbReference>
<dbReference type="RefSeq" id="WP_304448316.1">
    <property type="nucleotide sequence ID" value="NZ_JARRAH010000001.1"/>
</dbReference>
<feature type="domain" description="Gfo/Idh/MocA-like oxidoreductase N-terminal" evidence="2">
    <location>
        <begin position="9"/>
        <end position="130"/>
    </location>
</feature>
<evidence type="ECO:0000259" key="2">
    <source>
        <dbReference type="Pfam" id="PF01408"/>
    </source>
</evidence>
<dbReference type="InterPro" id="IPR000683">
    <property type="entry name" value="Gfo/Idh/MocA-like_OxRdtase_N"/>
</dbReference>
<dbReference type="InterPro" id="IPR004104">
    <property type="entry name" value="Gfo/Idh/MocA-like_OxRdtase_C"/>
</dbReference>
<feature type="domain" description="Gfo/Idh/MocA-like oxidoreductase C-terminal" evidence="3">
    <location>
        <begin position="292"/>
        <end position="334"/>
    </location>
</feature>
<reference evidence="5 6" key="1">
    <citation type="journal article" date="2019" name="Int. J. Syst. Evol. Microbiol.">
        <title>The Global Catalogue of Microorganisms (GCM) 10K type strain sequencing project: providing services to taxonomists for standard genome sequencing and annotation.</title>
        <authorList>
            <consortium name="The Broad Institute Genomics Platform"/>
            <consortium name="The Broad Institute Genome Sequencing Center for Infectious Disease"/>
            <person name="Wu L."/>
            <person name="Ma J."/>
        </authorList>
    </citation>
    <scope>NUCLEOTIDE SEQUENCE [LARGE SCALE GENOMIC DNA]</scope>
    <source>
        <strain evidence="5 6">PSRA2</strain>
    </source>
</reference>
<name>A0ABD5U818_9EURY</name>
<evidence type="ECO:0000313" key="5">
    <source>
        <dbReference type="EMBL" id="MFC6836635.1"/>
    </source>
</evidence>
<protein>
    <submittedName>
        <fullName evidence="5">Gfo/Idh/MocA family protein</fullName>
    </submittedName>
</protein>
<dbReference type="EMBL" id="JBHSXM010000001">
    <property type="protein sequence ID" value="MFC6836635.1"/>
    <property type="molecule type" value="Genomic_DNA"/>
</dbReference>
<keyword evidence="6" id="KW-1185">Reference proteome</keyword>
<dbReference type="Pfam" id="PF02894">
    <property type="entry name" value="GFO_IDH_MocA_C"/>
    <property type="match status" value="1"/>
</dbReference>
<dbReference type="Pfam" id="PF22725">
    <property type="entry name" value="GFO_IDH_MocA_C3"/>
    <property type="match status" value="1"/>
</dbReference>
<accession>A0ABD5U818</accession>
<dbReference type="GO" id="GO:0016491">
    <property type="term" value="F:oxidoreductase activity"/>
    <property type="evidence" value="ECO:0007669"/>
    <property type="project" value="UniProtKB-KW"/>
</dbReference>
<evidence type="ECO:0000259" key="4">
    <source>
        <dbReference type="Pfam" id="PF22725"/>
    </source>
</evidence>
<keyword evidence="1" id="KW-0560">Oxidoreductase</keyword>
<dbReference type="InterPro" id="IPR055170">
    <property type="entry name" value="GFO_IDH_MocA-like_dom"/>
</dbReference>
<comment type="caution">
    <text evidence="5">The sequence shown here is derived from an EMBL/GenBank/DDBJ whole genome shotgun (WGS) entry which is preliminary data.</text>
</comment>
<dbReference type="InterPro" id="IPR050463">
    <property type="entry name" value="Gfo/Idh/MocA_oxidrdct_glycsds"/>
</dbReference>
<organism evidence="5 6">
    <name type="scientific">Halomarina ordinaria</name>
    <dbReference type="NCBI Taxonomy" id="3033939"/>
    <lineage>
        <taxon>Archaea</taxon>
        <taxon>Methanobacteriati</taxon>
        <taxon>Methanobacteriota</taxon>
        <taxon>Stenosarchaea group</taxon>
        <taxon>Halobacteria</taxon>
        <taxon>Halobacteriales</taxon>
        <taxon>Natronomonadaceae</taxon>
        <taxon>Halomarina</taxon>
    </lineage>
</organism>
<dbReference type="InterPro" id="IPR036291">
    <property type="entry name" value="NAD(P)-bd_dom_sf"/>
</dbReference>
<evidence type="ECO:0000313" key="6">
    <source>
        <dbReference type="Proteomes" id="UP001596406"/>
    </source>
</evidence>
<proteinExistence type="predicted"/>
<dbReference type="SUPFAM" id="SSF55347">
    <property type="entry name" value="Glyceraldehyde-3-phosphate dehydrogenase-like, C-terminal domain"/>
    <property type="match status" value="1"/>
</dbReference>
<dbReference type="AlphaFoldDB" id="A0ABD5U818"/>
<gene>
    <name evidence="5" type="ORF">ACFQHK_08925</name>
</gene>
<feature type="domain" description="GFO/IDH/MocA-like oxidoreductase" evidence="4">
    <location>
        <begin position="149"/>
        <end position="243"/>
    </location>
</feature>
<dbReference type="Gene3D" id="3.30.360.10">
    <property type="entry name" value="Dihydrodipicolinate Reductase, domain 2"/>
    <property type="match status" value="1"/>
</dbReference>
<dbReference type="PANTHER" id="PTHR43818:SF11">
    <property type="entry name" value="BCDNA.GH03377"/>
    <property type="match status" value="1"/>
</dbReference>
<dbReference type="Gene3D" id="3.40.50.720">
    <property type="entry name" value="NAD(P)-binding Rossmann-like Domain"/>
    <property type="match status" value="1"/>
</dbReference>
<evidence type="ECO:0000259" key="3">
    <source>
        <dbReference type="Pfam" id="PF02894"/>
    </source>
</evidence>
<dbReference type="SUPFAM" id="SSF51735">
    <property type="entry name" value="NAD(P)-binding Rossmann-fold domains"/>
    <property type="match status" value="1"/>
</dbReference>
<dbReference type="Pfam" id="PF01408">
    <property type="entry name" value="GFO_IDH_MocA"/>
    <property type="match status" value="1"/>
</dbReference>
<evidence type="ECO:0000256" key="1">
    <source>
        <dbReference type="ARBA" id="ARBA00023002"/>
    </source>
</evidence>